<name>A0A6J6CDL9_9ZZZZ</name>
<feature type="region of interest" description="Disordered" evidence="1">
    <location>
        <begin position="30"/>
        <end position="85"/>
    </location>
</feature>
<sequence>MRSRSSANALVGAVGTVFILWSFFSCGGSSEPEQSIETPVVTKTPTVEPSTIETATPTPSPSESTPAETQTSASSPALEALETIPIKGRAPKTGYDRDLFATDWDFSFGCDTRNKILRRDFSQFQLREDSTCVIATGVLQDPYTGQTINFVRGVGTSNEVQIDHVVAVSDAWQKGAQQLSGDQRYAFYNDPLNLLAVSGSANSQKSDSDAASWLPSNTAFRCPYVARQVAVKISYGLWVTQAEHDAIYRVLQTCPDQALPTE</sequence>
<protein>
    <submittedName>
        <fullName evidence="3">Unannotated protein</fullName>
    </submittedName>
</protein>
<dbReference type="EMBL" id="CAEZTB010000004">
    <property type="protein sequence ID" value="CAB4549364.1"/>
    <property type="molecule type" value="Genomic_DNA"/>
</dbReference>
<dbReference type="PROSITE" id="PS51257">
    <property type="entry name" value="PROKAR_LIPOPROTEIN"/>
    <property type="match status" value="1"/>
</dbReference>
<evidence type="ECO:0000313" key="3">
    <source>
        <dbReference type="EMBL" id="CAB4549364.1"/>
    </source>
</evidence>
<proteinExistence type="predicted"/>
<evidence type="ECO:0000259" key="2">
    <source>
        <dbReference type="Pfam" id="PF07510"/>
    </source>
</evidence>
<evidence type="ECO:0000256" key="1">
    <source>
        <dbReference type="SAM" id="MobiDB-lite"/>
    </source>
</evidence>
<accession>A0A6J6CDL9</accession>
<feature type="domain" description="GmrSD restriction endonucleases C-terminal" evidence="2">
    <location>
        <begin position="111"/>
        <end position="249"/>
    </location>
</feature>
<dbReference type="PANTHER" id="PTHR24094:SF15">
    <property type="entry name" value="AMP-DEPENDENT SYNTHETASE_LIGASE DOMAIN-CONTAINING PROTEIN-RELATED"/>
    <property type="match status" value="1"/>
</dbReference>
<dbReference type="PANTHER" id="PTHR24094">
    <property type="entry name" value="SECRETED PROTEIN"/>
    <property type="match status" value="1"/>
</dbReference>
<dbReference type="InterPro" id="IPR011089">
    <property type="entry name" value="GmrSD_C"/>
</dbReference>
<gene>
    <name evidence="3" type="ORF">UFOPK1581_00054</name>
</gene>
<feature type="compositionally biased region" description="Low complexity" evidence="1">
    <location>
        <begin position="38"/>
        <end position="77"/>
    </location>
</feature>
<dbReference type="Pfam" id="PF07510">
    <property type="entry name" value="GmrSD_C"/>
    <property type="match status" value="1"/>
</dbReference>
<organism evidence="3">
    <name type="scientific">freshwater metagenome</name>
    <dbReference type="NCBI Taxonomy" id="449393"/>
    <lineage>
        <taxon>unclassified sequences</taxon>
        <taxon>metagenomes</taxon>
        <taxon>ecological metagenomes</taxon>
    </lineage>
</organism>
<reference evidence="3" key="1">
    <citation type="submission" date="2020-05" db="EMBL/GenBank/DDBJ databases">
        <authorList>
            <person name="Chiriac C."/>
            <person name="Salcher M."/>
            <person name="Ghai R."/>
            <person name="Kavagutti S V."/>
        </authorList>
    </citation>
    <scope>NUCLEOTIDE SEQUENCE</scope>
</reference>
<dbReference type="AlphaFoldDB" id="A0A6J6CDL9"/>